<evidence type="ECO:0000256" key="1">
    <source>
        <dbReference type="SAM" id="Phobius"/>
    </source>
</evidence>
<gene>
    <name evidence="2" type="ORF">HLPR_10990</name>
</gene>
<accession>A0AAU9E5Y2</accession>
<reference evidence="2 3" key="1">
    <citation type="submission" date="2023-08" db="EMBL/GenBank/DDBJ databases">
        <title>Helicovermis profunda gen. nov., sp. nov., a novel mesophilic, fermentative bacterium within the Bacillota from a deep-sea hydrothermal vent chimney.</title>
        <authorList>
            <person name="Miyazaki U."/>
            <person name="Mizutani D."/>
            <person name="Hashimoto Y."/>
            <person name="Tame A."/>
            <person name="Sawayama S."/>
            <person name="Miyazaki J."/>
            <person name="Takai K."/>
            <person name="Nakagawa S."/>
        </authorList>
    </citation>
    <scope>NUCLEOTIDE SEQUENCE [LARGE SCALE GENOMIC DNA]</scope>
    <source>
        <strain evidence="2 3">S502</strain>
    </source>
</reference>
<organism evidence="2 3">
    <name type="scientific">Helicovermis profundi</name>
    <dbReference type="NCBI Taxonomy" id="3065157"/>
    <lineage>
        <taxon>Bacteria</taxon>
        <taxon>Bacillati</taxon>
        <taxon>Bacillota</taxon>
        <taxon>Clostridia</taxon>
        <taxon>Helicovermis</taxon>
    </lineage>
</organism>
<keyword evidence="3" id="KW-1185">Reference proteome</keyword>
<keyword evidence="1" id="KW-0812">Transmembrane</keyword>
<dbReference type="Proteomes" id="UP001321786">
    <property type="component" value="Chromosome"/>
</dbReference>
<dbReference type="AlphaFoldDB" id="A0AAU9E5Y2"/>
<feature type="transmembrane region" description="Helical" evidence="1">
    <location>
        <begin position="29"/>
        <end position="45"/>
    </location>
</feature>
<evidence type="ECO:0000313" key="3">
    <source>
        <dbReference type="Proteomes" id="UP001321786"/>
    </source>
</evidence>
<keyword evidence="1" id="KW-0472">Membrane</keyword>
<dbReference type="KEGG" id="hprf:HLPR_10990"/>
<evidence type="ECO:0008006" key="4">
    <source>
        <dbReference type="Google" id="ProtNLM"/>
    </source>
</evidence>
<protein>
    <recommendedName>
        <fullName evidence="4">NADH dehydrogenase subunit 3</fullName>
    </recommendedName>
</protein>
<proteinExistence type="predicted"/>
<keyword evidence="1" id="KW-1133">Transmembrane helix</keyword>
<sequence length="63" mass="7380">MAILGIILFCLFITIYVLAFSAPNFIPLVLFFIAIDIVIIFVLVLRDRIKHKKEEDKDDYSQY</sequence>
<dbReference type="RefSeq" id="WP_338537074.1">
    <property type="nucleotide sequence ID" value="NZ_AP028654.1"/>
</dbReference>
<name>A0AAU9E5Y2_9FIRM</name>
<evidence type="ECO:0000313" key="2">
    <source>
        <dbReference type="EMBL" id="BEP28768.1"/>
    </source>
</evidence>
<dbReference type="EMBL" id="AP028654">
    <property type="protein sequence ID" value="BEP28768.1"/>
    <property type="molecule type" value="Genomic_DNA"/>
</dbReference>